<keyword evidence="5 10" id="KW-0378">Hydrolase</keyword>
<dbReference type="SMART" id="SM01351">
    <property type="entry name" value="Aspzincin_M35"/>
    <property type="match status" value="1"/>
</dbReference>
<evidence type="ECO:0000256" key="7">
    <source>
        <dbReference type="ARBA" id="ARBA00023049"/>
    </source>
</evidence>
<feature type="domain" description="Lysine-specific metallo-endopeptidase" evidence="9">
    <location>
        <begin position="226"/>
        <end position="359"/>
    </location>
</feature>
<dbReference type="Proteomes" id="UP001221838">
    <property type="component" value="Unassembled WGS sequence"/>
</dbReference>
<dbReference type="InterPro" id="IPR050414">
    <property type="entry name" value="Fungal_M35_metalloproteases"/>
</dbReference>
<feature type="compositionally biased region" description="Low complexity" evidence="8">
    <location>
        <begin position="34"/>
        <end position="47"/>
    </location>
</feature>
<dbReference type="SUPFAM" id="SSF55486">
    <property type="entry name" value="Metalloproteases ('zincins'), catalytic domain"/>
    <property type="match status" value="1"/>
</dbReference>
<dbReference type="PROSITE" id="PS51257">
    <property type="entry name" value="PROKAR_LIPOPROTEIN"/>
    <property type="match status" value="1"/>
</dbReference>
<evidence type="ECO:0000256" key="3">
    <source>
        <dbReference type="ARBA" id="ARBA00022670"/>
    </source>
</evidence>
<dbReference type="InterPro" id="IPR034115">
    <property type="entry name" value="M35_peptidyl-Lys"/>
</dbReference>
<comment type="caution">
    <text evidence="10">The sequence shown here is derived from an EMBL/GenBank/DDBJ whole genome shotgun (WGS) entry which is preliminary data.</text>
</comment>
<organism evidence="10 11">
    <name type="scientific">Stigmatella ashevillensis</name>
    <dbReference type="NCBI Taxonomy" id="2995309"/>
    <lineage>
        <taxon>Bacteria</taxon>
        <taxon>Pseudomonadati</taxon>
        <taxon>Myxococcota</taxon>
        <taxon>Myxococcia</taxon>
        <taxon>Myxococcales</taxon>
        <taxon>Cystobacterineae</taxon>
        <taxon>Archangiaceae</taxon>
        <taxon>Stigmatella</taxon>
    </lineage>
</organism>
<keyword evidence="11" id="KW-1185">Reference proteome</keyword>
<evidence type="ECO:0000256" key="1">
    <source>
        <dbReference type="ARBA" id="ARBA00001947"/>
    </source>
</evidence>
<dbReference type="InterPro" id="IPR029463">
    <property type="entry name" value="Lys_MEP"/>
</dbReference>
<keyword evidence="3" id="KW-0645">Protease</keyword>
<protein>
    <submittedName>
        <fullName evidence="10">M35 family metallo-endopeptidase</fullName>
        <ecNumber evidence="10">3.4.24.-</ecNumber>
    </submittedName>
</protein>
<dbReference type="InterPro" id="IPR024079">
    <property type="entry name" value="MetalloPept_cat_dom_sf"/>
</dbReference>
<evidence type="ECO:0000256" key="2">
    <source>
        <dbReference type="ARBA" id="ARBA00010279"/>
    </source>
</evidence>
<sequence length="365" mass="38960">MGKSVGSRVHRLWGAWTSVCLLGACGTPQDTLDEAPPLSAPEAAPGEVSAHLSAPTSSFSAGDELTVSLSLTNVSSHPVRLLSWHTPAQGLTEDLLTVTLHGAPVEYTGPHYKRAAPQPGDFLTLAPGESLTRTVALSGLYDFSQSGHYAVSFSGSHHAASPALLNSFASNSLTLWIDGRPGPQDPPSTQAIAPMGLSYRQCSDSQKSDIAQAVNTAKSMAHRSVSYLSDTQPSNTPRYKTWFGSYTSTGWSTMKAHFSTLKTAFNSKPVVIDCTCTSNAYAYVYAHQPYTIYVCNAFWSAPMTGTDSKGGTLIHEMSHFTVVAGTDDHAYGQSAAKSLAISQPHKARDNADSHEYFAENTPVLR</sequence>
<dbReference type="RefSeq" id="WP_272138297.1">
    <property type="nucleotide sequence ID" value="NZ_JAQNDM010000002.1"/>
</dbReference>
<dbReference type="Gene3D" id="2.60.40.2970">
    <property type="match status" value="1"/>
</dbReference>
<dbReference type="CDD" id="cd11306">
    <property type="entry name" value="M35_peptidyl-Lys"/>
    <property type="match status" value="1"/>
</dbReference>
<reference evidence="10 11" key="1">
    <citation type="submission" date="2022-11" db="EMBL/GenBank/DDBJ databases">
        <title>Minimal conservation of predation-associated metabolite biosynthetic gene clusters underscores biosynthetic potential of Myxococcota including descriptions for ten novel species: Archangium lansinium sp. nov., Myxococcus landrumus sp. nov., Nannocystis bai.</title>
        <authorList>
            <person name="Ahearne A."/>
            <person name="Stevens C."/>
            <person name="Dowd S."/>
        </authorList>
    </citation>
    <scope>NUCLEOTIDE SEQUENCE [LARGE SCALE GENOMIC DNA]</scope>
    <source>
        <strain evidence="10 11">NCWAL01</strain>
    </source>
</reference>
<keyword evidence="7" id="KW-0482">Metalloprotease</keyword>
<dbReference type="PANTHER" id="PTHR37016:SF3">
    <property type="entry name" value="NEUTRAL PROTEASE 2-RELATED"/>
    <property type="match status" value="1"/>
</dbReference>
<comment type="cofactor">
    <cofactor evidence="1">
        <name>Zn(2+)</name>
        <dbReference type="ChEBI" id="CHEBI:29105"/>
    </cofactor>
</comment>
<evidence type="ECO:0000256" key="8">
    <source>
        <dbReference type="SAM" id="MobiDB-lite"/>
    </source>
</evidence>
<feature type="region of interest" description="Disordered" evidence="8">
    <location>
        <begin position="32"/>
        <end position="59"/>
    </location>
</feature>
<evidence type="ECO:0000313" key="10">
    <source>
        <dbReference type="EMBL" id="MDC0709606.1"/>
    </source>
</evidence>
<gene>
    <name evidence="10" type="ORF">POL68_14135</name>
</gene>
<evidence type="ECO:0000256" key="6">
    <source>
        <dbReference type="ARBA" id="ARBA00022833"/>
    </source>
</evidence>
<name>A0ABT5DBB0_9BACT</name>
<keyword evidence="4" id="KW-0479">Metal-binding</keyword>
<dbReference type="PANTHER" id="PTHR37016">
    <property type="match status" value="1"/>
</dbReference>
<dbReference type="Pfam" id="PF14521">
    <property type="entry name" value="Aspzincin_M35"/>
    <property type="match status" value="1"/>
</dbReference>
<dbReference type="EC" id="3.4.24.-" evidence="10"/>
<evidence type="ECO:0000313" key="11">
    <source>
        <dbReference type="Proteomes" id="UP001221838"/>
    </source>
</evidence>
<accession>A0ABT5DBB0</accession>
<evidence type="ECO:0000256" key="4">
    <source>
        <dbReference type="ARBA" id="ARBA00022723"/>
    </source>
</evidence>
<comment type="similarity">
    <text evidence="2">Belongs to the peptidase M35 family.</text>
</comment>
<proteinExistence type="inferred from homology"/>
<dbReference type="EMBL" id="JAQNDM010000002">
    <property type="protein sequence ID" value="MDC0709606.1"/>
    <property type="molecule type" value="Genomic_DNA"/>
</dbReference>
<evidence type="ECO:0000256" key="5">
    <source>
        <dbReference type="ARBA" id="ARBA00022801"/>
    </source>
</evidence>
<dbReference type="GO" id="GO:0016787">
    <property type="term" value="F:hydrolase activity"/>
    <property type="evidence" value="ECO:0007669"/>
    <property type="project" value="UniProtKB-KW"/>
</dbReference>
<dbReference type="Gene3D" id="3.40.390.10">
    <property type="entry name" value="Collagenase (Catalytic Domain)"/>
    <property type="match status" value="1"/>
</dbReference>
<evidence type="ECO:0000259" key="9">
    <source>
        <dbReference type="SMART" id="SM01351"/>
    </source>
</evidence>
<keyword evidence="6" id="KW-0862">Zinc</keyword>